<organism evidence="1 2">
    <name type="scientific">Rotaria sordida</name>
    <dbReference type="NCBI Taxonomy" id="392033"/>
    <lineage>
        <taxon>Eukaryota</taxon>
        <taxon>Metazoa</taxon>
        <taxon>Spiralia</taxon>
        <taxon>Gnathifera</taxon>
        <taxon>Rotifera</taxon>
        <taxon>Eurotatoria</taxon>
        <taxon>Bdelloidea</taxon>
        <taxon>Philodinida</taxon>
        <taxon>Philodinidae</taxon>
        <taxon>Rotaria</taxon>
    </lineage>
</organism>
<reference evidence="1" key="1">
    <citation type="submission" date="2021-02" db="EMBL/GenBank/DDBJ databases">
        <authorList>
            <person name="Nowell W R."/>
        </authorList>
    </citation>
    <scope>NUCLEOTIDE SEQUENCE</scope>
</reference>
<proteinExistence type="predicted"/>
<feature type="non-terminal residue" evidence="1">
    <location>
        <position position="145"/>
    </location>
</feature>
<name>A0A820J316_9BILA</name>
<dbReference type="Proteomes" id="UP000663823">
    <property type="component" value="Unassembled WGS sequence"/>
</dbReference>
<sequence>MFYGTPLDYCYHTIVETQPPSIPSGNQIIITSRIIGYQLHPLIGTFIHHYAFLLMNYNEAKEFVKKWLSQIEKSILEILLNEGINLDRKLMKVLSKRRYNIVKVLLENSSELLSNPSLLSLICTFIFQSFDKFNPKSRVEVYNYA</sequence>
<comment type="caution">
    <text evidence="1">The sequence shown here is derived from an EMBL/GenBank/DDBJ whole genome shotgun (WGS) entry which is preliminary data.</text>
</comment>
<gene>
    <name evidence="1" type="ORF">OTI717_LOCUS42566</name>
</gene>
<evidence type="ECO:0000313" key="1">
    <source>
        <dbReference type="EMBL" id="CAF4318306.1"/>
    </source>
</evidence>
<evidence type="ECO:0000313" key="2">
    <source>
        <dbReference type="Proteomes" id="UP000663823"/>
    </source>
</evidence>
<dbReference type="AlphaFoldDB" id="A0A820J316"/>
<protein>
    <submittedName>
        <fullName evidence="1">Uncharacterized protein</fullName>
    </submittedName>
</protein>
<dbReference type="EMBL" id="CAJOAX010052721">
    <property type="protein sequence ID" value="CAF4318306.1"/>
    <property type="molecule type" value="Genomic_DNA"/>
</dbReference>
<accession>A0A820J316</accession>